<feature type="domain" description="Carrier" evidence="7">
    <location>
        <begin position="5512"/>
        <end position="5587"/>
    </location>
</feature>
<feature type="domain" description="PKS/mFAS DH" evidence="9">
    <location>
        <begin position="6502"/>
        <end position="6778"/>
    </location>
</feature>
<evidence type="ECO:0000313" key="11">
    <source>
        <dbReference type="Proteomes" id="UP000238348"/>
    </source>
</evidence>
<dbReference type="Pfam" id="PF00698">
    <property type="entry name" value="Acyl_transf_1"/>
    <property type="match status" value="5"/>
</dbReference>
<dbReference type="PROSITE" id="PS52004">
    <property type="entry name" value="KS3_2"/>
    <property type="match status" value="4"/>
</dbReference>
<feature type="active site" description="Proton acceptor; for dehydratase activity" evidence="5">
    <location>
        <position position="6534"/>
    </location>
</feature>
<dbReference type="InterPro" id="IPR014030">
    <property type="entry name" value="Ketoacyl_synth_N"/>
</dbReference>
<dbReference type="InterPro" id="IPR020806">
    <property type="entry name" value="PKS_PP-bd"/>
</dbReference>
<dbReference type="Pfam" id="PF02801">
    <property type="entry name" value="Ketoacyl-synt_C"/>
    <property type="match status" value="4"/>
</dbReference>
<feature type="region of interest" description="Disordered" evidence="6">
    <location>
        <begin position="86"/>
        <end position="105"/>
    </location>
</feature>
<dbReference type="SMART" id="SM00823">
    <property type="entry name" value="PKS_PP"/>
    <property type="match status" value="5"/>
</dbReference>
<protein>
    <submittedName>
        <fullName evidence="10">Polyketide synthase</fullName>
    </submittedName>
</protein>
<dbReference type="PROSITE" id="PS50075">
    <property type="entry name" value="CARRIER"/>
    <property type="match status" value="5"/>
</dbReference>
<dbReference type="GO" id="GO:0004312">
    <property type="term" value="F:fatty acid synthase activity"/>
    <property type="evidence" value="ECO:0007669"/>
    <property type="project" value="TreeGrafter"/>
</dbReference>
<feature type="compositionally biased region" description="Basic and acidic residues" evidence="6">
    <location>
        <begin position="86"/>
        <end position="103"/>
    </location>
</feature>
<feature type="domain" description="PKS/mFAS DH" evidence="9">
    <location>
        <begin position="4755"/>
        <end position="5030"/>
    </location>
</feature>
<evidence type="ECO:0000256" key="3">
    <source>
        <dbReference type="ARBA" id="ARBA00022679"/>
    </source>
</evidence>
<dbReference type="InterPro" id="IPR006162">
    <property type="entry name" value="Ppantetheine_attach_site"/>
</dbReference>
<keyword evidence="2" id="KW-0597">Phosphoprotein</keyword>
<dbReference type="Gene3D" id="3.40.47.10">
    <property type="match status" value="4"/>
</dbReference>
<dbReference type="InterPro" id="IPR036736">
    <property type="entry name" value="ACP-like_sf"/>
</dbReference>
<dbReference type="InterPro" id="IPR055123">
    <property type="entry name" value="SpnB-like_Rossmann"/>
</dbReference>
<feature type="active site" description="Proton acceptor; for dehydratase activity" evidence="5">
    <location>
        <position position="3043"/>
    </location>
</feature>
<feature type="region of interest" description="N-terminal hotdog fold" evidence="5">
    <location>
        <begin position="4755"/>
        <end position="4880"/>
    </location>
</feature>
<dbReference type="Pfam" id="PF00109">
    <property type="entry name" value="ketoacyl-synt"/>
    <property type="match status" value="4"/>
</dbReference>
<feature type="active site" description="Proton donor; for dehydratase activity" evidence="5">
    <location>
        <position position="6699"/>
    </location>
</feature>
<dbReference type="Pfam" id="PF18369">
    <property type="entry name" value="PKS_DE"/>
    <property type="match status" value="1"/>
</dbReference>
<feature type="domain" description="Carrier" evidence="7">
    <location>
        <begin position="9"/>
        <end position="90"/>
    </location>
</feature>
<dbReference type="InterPro" id="IPR041618">
    <property type="entry name" value="PKS_DE"/>
</dbReference>
<dbReference type="CDD" id="cd08952">
    <property type="entry name" value="KR_1_SDR_x"/>
    <property type="match status" value="1"/>
</dbReference>
<dbReference type="PANTHER" id="PTHR43775">
    <property type="entry name" value="FATTY ACID SYNTHASE"/>
    <property type="match status" value="1"/>
</dbReference>
<evidence type="ECO:0000259" key="9">
    <source>
        <dbReference type="PROSITE" id="PS52019"/>
    </source>
</evidence>
<dbReference type="InterPro" id="IPR014043">
    <property type="entry name" value="Acyl_transferase_dom"/>
</dbReference>
<dbReference type="Proteomes" id="UP000238348">
    <property type="component" value="Chromosome"/>
</dbReference>
<dbReference type="Pfam" id="PF14765">
    <property type="entry name" value="PS-DH"/>
    <property type="match status" value="3"/>
</dbReference>
<dbReference type="InterPro" id="IPR049552">
    <property type="entry name" value="PKS_DH_N"/>
</dbReference>
<dbReference type="PROSITE" id="PS00012">
    <property type="entry name" value="PHOSPHOPANTETHEINE"/>
    <property type="match status" value="3"/>
</dbReference>
<feature type="domain" description="Carrier" evidence="7">
    <location>
        <begin position="3772"/>
        <end position="3847"/>
    </location>
</feature>
<dbReference type="InterPro" id="IPR001227">
    <property type="entry name" value="Ac_transferase_dom_sf"/>
</dbReference>
<dbReference type="FunFam" id="3.40.47.10:FF:000019">
    <property type="entry name" value="Polyketide synthase type I"/>
    <property type="match status" value="4"/>
</dbReference>
<dbReference type="SMART" id="SM00827">
    <property type="entry name" value="PKS_AT"/>
    <property type="match status" value="5"/>
</dbReference>
<dbReference type="SUPFAM" id="SSF51735">
    <property type="entry name" value="NAD(P)-binding Rossmann-fold domains"/>
    <property type="match status" value="8"/>
</dbReference>
<dbReference type="Pfam" id="PF00550">
    <property type="entry name" value="PP-binding"/>
    <property type="match status" value="5"/>
</dbReference>
<dbReference type="Gene3D" id="3.10.129.110">
    <property type="entry name" value="Polyketide synthase dehydratase"/>
    <property type="match status" value="3"/>
</dbReference>
<feature type="domain" description="Ketosynthase family 3 (KS3)" evidence="8">
    <location>
        <begin position="3865"/>
        <end position="4283"/>
    </location>
</feature>
<feature type="active site" description="Proton acceptor; for dehydratase activity" evidence="5">
    <location>
        <position position="4787"/>
    </location>
</feature>
<dbReference type="PROSITE" id="PS00606">
    <property type="entry name" value="KS3_1"/>
    <property type="match status" value="3"/>
</dbReference>
<feature type="domain" description="Ketosynthase family 3 (KS3)" evidence="8">
    <location>
        <begin position="2117"/>
        <end position="2539"/>
    </location>
</feature>
<dbReference type="InterPro" id="IPR057326">
    <property type="entry name" value="KR_dom"/>
</dbReference>
<dbReference type="Gene3D" id="3.30.70.3290">
    <property type="match status" value="5"/>
</dbReference>
<dbReference type="InterPro" id="IPR018201">
    <property type="entry name" value="Ketoacyl_synth_AS"/>
</dbReference>
<dbReference type="SMART" id="SM00825">
    <property type="entry name" value="PKS_KS"/>
    <property type="match status" value="4"/>
</dbReference>
<dbReference type="InterPro" id="IPR016036">
    <property type="entry name" value="Malonyl_transacylase_ACP-bd"/>
</dbReference>
<dbReference type="Pfam" id="PF21089">
    <property type="entry name" value="PKS_DH_N"/>
    <property type="match status" value="3"/>
</dbReference>
<dbReference type="CDD" id="cd00833">
    <property type="entry name" value="PKS"/>
    <property type="match status" value="4"/>
</dbReference>
<dbReference type="SMART" id="SM01294">
    <property type="entry name" value="PKS_PP_betabranch"/>
    <property type="match status" value="5"/>
</dbReference>
<feature type="region of interest" description="Disordered" evidence="6">
    <location>
        <begin position="142"/>
        <end position="161"/>
    </location>
</feature>
<dbReference type="PANTHER" id="PTHR43775:SF51">
    <property type="entry name" value="INACTIVE PHENOLPHTHIOCEROL SYNTHESIS POLYKETIDE SYNTHASE TYPE I PKS1-RELATED"/>
    <property type="match status" value="1"/>
</dbReference>
<feature type="region of interest" description="N-terminal hotdog fold" evidence="5">
    <location>
        <begin position="6502"/>
        <end position="6626"/>
    </location>
</feature>
<dbReference type="Gene3D" id="3.40.50.720">
    <property type="entry name" value="NAD(P)-binding Rossmann-like Domain"/>
    <property type="match status" value="4"/>
</dbReference>
<sequence length="7423" mass="784936">MPDGHTHPSITPEAEDKLRGLITALLGARLGIEPGSIDAGEPFSRYGLDSLNAMGLIADLAKALGRPLSPVLVWKHHTPAALARHLAGEKTEREDSFQRKSPGEDDEPIAIIGIACRFPGAPSPESFWQLLRDGRSAISEVPPERWDPGALADPASAAPERQMNARRGGFLDRVDGFDPMFFGISPREAHDMDPQQRLMLELGWEALEDARIVPERLKGSQTGVFLGAVWDDYATLRYQGGTRAITQHTVTGHHRSIIANRVSYTLGLHGPSMTVDSACSSSLVAVHLACESLRAGESTLALAGGVTLNLIPESTIGVDKFGALSPDGACFTFDARANGYVRGEGGGVAVLKRLSQAIADGDPIYCVIRGSAVNNDGESNGLTGPNPLAQEAVLRLACQRAGVDPADVQYVELHGTGTQLGDPIEASALGAVLGKARSADRPLLVGSVKTNVGHLEGAAGIAGLLKVALCIKHRQLAPSLNFEIPNPHIPFADLHLEMQRALGPWPDMRRPLLSGVSSFGMGGTNAHAVLSEWPSPRVELFPLSAESPEALRTQAREWLSAMASLGGRASLAALCEQAAGRLSPKEHRLAVTARSCDELARHLQNFLEDKAEPGMSVGRAAYGAARSARAASEVVFVFAGQGAQWFGMGRQLLHREPVFRATLERCSRFIQQQLGWSLLDELTTGREGSRLDEINVSPPAIISMEIAVAAQWRAWGIEPAAVVGHSAGEIAAAHVAGVLSLEDAMQAICAYGRLLPRVRGKGATGVVGLSWDEAERELVGYEGRLFRAIQHSADSTVLGGEPEALDEMFRALERRNIFCRRVAMDVSGHCPQIDCLREDLREALLGVRPREASIPIASQVTGSVLAGERFDADHWVRNLGDPAFFSTAVDCLLQDGFSTFLDVSPHPVALHAIGSNLRRAGVRGAVLPSLRRDEDERAVMLDALGALHGLGAPVRWNEVYPAGMEAVSWPALGSGGEAPRATTLDVEPAAALPFVVSANTEGALREQAARLRAHLEARPDLRLVDVAHSLATTRAHFEQRAALVAHDRAELLSALDSLAHGHPAPSTVLGRSGSHGKVVFVFPGQGSQWEGMALALLDSSPIFRAQLEACERALAPHVDWSLLAVLRRDEGAASLDRVDVVQPALFAVMVSLAALWRSLGVEPSAVVGHSQGEIAAAFVAGALSLEDAARIAALRSKALTTVAGKGAMAAVELGASDLHSYLAPWGDRLSIAAINSPRATLVSGEPAAVDALLDTLAAAQVFARKIRVDYASHSAQMDAVRSELLRGLEGLAPRTCELLLCSTVTGTPLDGSELDGEYWYRNLRQTVLFSDAIEQLVQDEHRFVVEVSPHPVLTLALRETLERSTERSPRAPAVVGSIRRNEGHFARLLLSWAELYTRGLALDWNVLFNGGRDSAFAGPSAPFAPRKISLPTYPFQRERFWLDAPKAHAGGAAPRAPLDPLERRFWRAIDEQNVDALGAELRVGDDARPALAQLLPHLAAWRREGLDQEKVERWRYQIVWKPLTRDTQTKLDLTGNWLVLTPETHAQDPQLALILRTLVERGASLVELTVDPALVEGAALAARLREGLQDAAVPRGVLSFLALDETCLDEHQAVPRGLAFSLALVQALESLSWKAPTWLFTRGAVSIGRSDPLLAPRQAMTWALGRVAALEVPQRPGGVIDLPQALDDRALEPLLARLAHGTDEDQLALRTSGLFARRMVRAPRAEARGEPFVPRGTYLITGGTGALGAHVARWLARHGVEHLVLTSRRGADAPGSAALRDELAALGARVSLVACDAADRPALSALLARLDADGDVLRGVVQAAGINHNAPLADTRLLDLSRVLEGKVLGAHNLHELLADRKLDAFVLFSSGAASWGGAQQGAYAAANAFLDALAEQRRSLGLCATSIAWGAWDGGGMVDAQTQDTLRRRGLAPMAPQLALQAFAQALHANETHLTVADIDWTHFAPALAAMRERPLLRDIPEARRALEDGAASTETTAGAGDLLDSLRRASSDERYHHLLGIVVAETAKILGFSDASRLDAHKGFFNLGLDSLMAVEIRRRLQQAMNLKLPATLTFDHPTPHAVALHLREALAGSLGLPQATRAAAAADAAPRAAHEPIAIVGLALRVPGADDLDQLWALLRDERDTIAPIPAARWIPELYDPDPEQTGKTYVNQASMFERVDLFDAGFFGISPREAEHIDPQHRLLLETSWEALEHAGIVPADLKESATGVFVGIREGDYGMARVDPTAVEAFDLQGNASSFAAGRLAFVLGTHGPALTVDTACSSSLVALHLGCQALRNGECTLALVAGASVISPSTFVMLSRTRALAPDGRSKTFSAQADGYGRGEGVVVLALERLSSAQAHGRDILAVIRGSALSHDGASSSITAPSGTSHQKAVRGALADARLEPADVDFVECHGTGTALGDPIEVHALGAVYAQGRPSHAPLLLGALKTNIGHLEAASGLAGVAKIVAALRNEALPATLRCTPQNPHVDWEALPVAVVDARRAWPRRSAGQRRAGISAIGLSGTNAHVILEEAPSVAPAAPASPADPTALPFLLSGRSEAALRAQAERLAAHLRAHEELPLLDVAYTLATLRTHFEQRAVIVASERDALLADLEALASGGTAQRGVQGQADVRGKTAFVFPGQGSQWSHMARELYESSAPFRDQLDDCARALAPHTDWSLLDVLLHDAHDAGDAWLDRIDVVQPALFAVMISLAAVWRAMGVEPDAVVGHSQGEIAAAFVAGALSLEDAAKVVALRSRALAALAGKGAMASVELSSAELAPQLAPFGDRISIAAINSPTTTLVAGEVAAIDALLAELAAAQRFARKVRVDYASHYRQVEDVRAELLAQLADIAPRRARLPLYSSVTATPLAGDELDALYWYENLRRTVRFAEATERLARDRHHFFVEVSPHPVLTLALRETLDSLPGPSAVVGSLRRDDGGAPRLSLSLAELHGRGLPLDWQAQLPGGRRATLPTYAFQRERFWRDVGRSRADVASLGLAASGHPLLGACLPLASGDEHVFAGRVSLADQPWLAGHRVHDRVIVPGTAFVELALLAAHHVALERIDELTIEAPLAVPAQGGLALQMTVRALDEAGQRALSIHSRADDAPDAPWTLHASGTLAPAADAAFPSLHAWPPPGAERLAIDGLYATLREAGLAYEQAFRGLTAVWRRGDELFAEARLSEPAAQDAERFALHPALLDSALHALALDAHADGAVALPFVWSGVTLHAAHARSVRVCLRRRGERAFSVAVADATGAPLLHGDEVALRPASKGQLREARGAARAPLFELAWQELPLPADPLPLARLTLLGDVALEPSPAVHVERLADLAALQRSLDAGAAPPEVVLAPVSALALATDADLATRAREASARVLELLQTHARDERLAATRLFVVTRRAVASRHDEDVPALAHAAVWGLVRSAQNERPELPLFLVDLDDHHASRRALSAALAGDERQLALRAGRRLVPRLSRVHEAADAAHAARFEAHGTVLVTGGTGTLGSLVARHLVAAHGIRRLLLTSRQGPRARGADALRSELEALGAHVTIAACDAADRAALEALLAAIEAEHPLRAVVHTAGVLDDGVLDALTPERLDRVFTPKVDAAWNLHELTRGCELSAFVLFSSLSGIVGAPGQANYAAANTFLDALAHHRRARGLPASSLAWGFWAQRSGLTEHLADAEVARLRRGGVLPMSSEQGLALFDAALARPLPLLVPARFDLASLHREAEVVAPLFRGLVRARAARRSASNTDTSLAQRLAALDAGARHGALLELVRADIAAVLRVASPSSLEPSRPLQERGLDSLMALELRNRLAARVGLKLPATLLFDHPTPDALARFLGEKLVWTAAARPAELAVVAEHDEPIAVVSMGCRYPGGVRTPEDLWQLLEGGRDAISAFPGDRGWHAETLNSIAEGGFLDDVDRFDPAFFGISPREALAMDPQQRLLLELSWEVLERVDIVPASLLGSSTGVFVGIFDNDYRVGLQALDAPVALTDYLATGTTTSVASGRIAYTFGFKGPALSVDTACSSSLVAIHLAAQALRRGECSLALAGGVTVMATPGVFLYMGPHSAGAPDGRSKSFSADANGAGWSEGAGMLLLERLSDARRNGHPVLAVLKGSAVNQDGRSQGLSAPNGPSQERVIAQALRTAGLTANDVDAVEAHGTGTPLGDPIEAQALLSAYGQGRAPDHPLWLGSLKSNLGHTQAAAGVGGVIKMVLAMQHGSLPRTLHAERPSPHIDWSSGAVRLLQEPRAWAPNGRPRRAGVSSFGVSGTNAHLILEEAPPSERPPRPRARAATLRALPLLLSATSELALRAQAARLHAELEARHDLTLRDVAAGLATARTHFAWRASVVAGERGDVLAALEALSRKEPRAGVAVRQKLSGKLAVLFTGQGSQRPQMGKALYETFPGFRAAFDDVCAHLDRDLAAPLSELVFTDAGDATPLDQTGHAQPALFALEVALFRLLESFGLSADIVLGHSIGEIAAAHVAGVLSLADACTLVAARARLMQALPPGGAMVTLQASEAELAALLEDQPGACVAAVNGPTSVVVSGDERAVLDIAAHFSALGRKTSRLRVSHAFHSAHLDAMLDDFREVATTLSYEAPRLPIVSNLTGKLVAAEMASPDYWVRQVREVVRFADGVEALRDQGATTFLELGPQAILSSLAQDTLAAGDDQAAFVPALHKGRDDLDSFVAALSALHGAGVSLDWTAFFAPFAPERVALPTYTFQRERFWVGPSRARADVASTGQQAADHPLLAATVALAGSGALVFTGRWSIAEHPWLAGHVVHGAIVLPGSAFVELALLAAQRVELGRVEELTLEAPLIIPAQGSVVVQVTVQPAGADGQRALSIHSRADDAVADAIWTLHASATLAPCAADTPALALHAFPPPDAEPVDLGHLPELLERAGLTYGPDFQGMKAVWRRGEELFAEVSLPESSAREAERFALHPALLDSALRVLSLAAPVGDDVPLPFGWSGVTLHGSGASRLRLRVRHHDARSATLDIADASGAPLAHIEALTLRPASAVRLGEASTGGSRTLFGLGWRERPLSASPAAYRGVLLGDAAPELGAASAGLERVADLAALQRALDDQAAPDVVLAPLDTRSGEDVAAATRHTSAQVLALLQAWLAEPRLAATRLVIVTEQALAVTGDERALTLPHAAVWGLVHAAQNENPELPISLVDLEPSHTSRGALPSVLYGDEPLLALRDGKCFVPRLTRLARGGVEAPASVFPRGGTVLITGGTGALGSLLARHLLDAHGVQHLLLISRQGPRAPGAAALRSELEARGARVTIAACDAADRGALKAVLDGVDPAHPLGAVVHAAGVLDDGILTALQPERLARVLAPKVDAAWNLHELTLDRELGAFVLFSSLAGILGTPGQASYAAANCFLDALAQQRRAQGRVATSLAWGLWQVEAGLAHRLSAADGARMQRSGLSPLSPAQGLALFDAAVARAEARLVPARLDLAALRAQGPALKPLFRELVQGARRASNTDTSSLPERLAALAAEARHERLLELVRAEAATVLGIATPSTLAPRQPLQELGLDSLMAVELRNRLAASLGVRLQATLLFDHPTPEALARFLATKLPGAAAALAAPPAATTTALDEPIAIVSMSCRFPGGVRTPDDLWRLLERGGDAISGFPADRGWDLQGLYDPDPDARGKSYVREGGFLHDAALFDPSFFGISPREAVAIDPQQRLLLEATWELFERAGMEPAALHGSSTGVFVGVMYGDYGAQLGRSPGEHEGHIGLGSSASVASGRIAYTFGLEGPALTLDTACSSSLVAAHLACQALRRGECSLALAGGVTVMATPGAFIEFSRQRGLAPDGRSKSFAAEADGVAWAEGTGLVLLERLSDAQRNGHPILAVLRGSAVNQDGRSQGLTAPNGPAQERVIAQALAAARLETHDIDAIEAHGTGTPLGDPIEAQALLATYGQGRAADRPLWLGSLKSNIGHTQAAAGVGGIIKMVLAMQHGTLPRTLHAERPSTHIDWSSGALRLLQEPVAWTYNGRPRRAGISSFGVSGTNAHVLLEEAPDSPEVRAPDTLAAPVALPIVLSARTDAALRAQAARLHTHLLAHPELALRDVAHTLAVARTGFEQRSALVASERGELLAGLEALASGATPAYGARGRADVHGKVVFVFPGQGSQWTHMARALFASSPAFRGQLEDCARALAPHVDWSLLDTLLCAEHDAWLDRIDIVQPALFAVMVSLAAVWRSMGVEPDAVVGHSQGEIAAAFVAGALSLEDAAKVVALRSRALLALAGKGAMASVELSSAGLEPYLTPYGERISVAAINSASTTLVAGEVAAVDALLGELAAAQVFARKVRVDYASHCAQVESVRDELLRQLEDVAPRRARLPLYSSVTSRALEGSELDAHYWYENLRRTVRFAQATEQLAQAGHRFFVEVSPHPVLTLALSETLGAGAAPSAVVGTLRRDDGGLARFTLSLAELHTRGMRLDWQRVVPGARRVALPTYAFSHERFWLEASRSQLDLGAAGLAAPDHPLLGACLPLAGSDGLVFSGRLSLADRPWLAGHTVHGRVVVPSSVLVELALHAAQRVALERVEELALEAPLLLPAQGGVVLQMTLEGLDEAGQRALSLHGRADDAPDAPWTLLARGTLAPDGAPVAFDLRSWPPHGAEPVDVASLYERLAGSGVGYTADARTLAKVWRRGDELFAEARLSDADLADAQAFALHPRLLDSALHTLAAHARSDQSTLMPFAWSGASLRAAGAAGVRNLRVHVQRRGEHAFSLALADVTGAPLAHVASLALRPATKEQLREASAGRGVPFALAWTELPLPSTPPRATRCAVLGSAPFELALPTALHVDRVADLDALRAALDGGAPVPDVVFAPVSALAPGSATGAELAARAHEAAARVLTLLQRWREDERLAAARLVVLTRRALASRPDEEVLALAHAPAWGLVRAAQDERRAAPLFLVDVDDSAASLDAVPLALDDDERQLALRDGKRLVPRIARLTRAAQAERAQRFDMHGTVLITGGTGALGSLIAHHLVERHDVKHLLLVSRRGPAAEGAGALLRALEAKGAHVHIASCDAGDRDALAALLAAIPADHPLGAVVHAADAFDDAPLAELSAERLRRAFTPRVDVAWNLHELTRARELTAFVLVSSFAGMAGASGLAGEAAAGSFLDALAQQRRARGLAASSLAFGPWTLPGDPRRERAASTARLRREGLRAMSPEQALSFFDDALRAPHATPVPALLDLAAMQAQGPALRPLFRGLVRAAAPRLAASNAGAASLFQRLATLGPDARHDALLDVVRDDIAAVLRVASPSSLDPQRPLQELGLDSLMALEVRNRLSASAGTKLPATLLFDHPTPDALARALAALMPDAPAAQAPKAPAPAEDDQIRALLATISIPRLREAGLVDALMRLTQAPNQDKDLAMPATTEISSMNALELIELANALTD</sequence>
<dbReference type="SMART" id="SM00826">
    <property type="entry name" value="PKS_DH"/>
    <property type="match status" value="3"/>
</dbReference>
<evidence type="ECO:0000256" key="5">
    <source>
        <dbReference type="PROSITE-ProRule" id="PRU01363"/>
    </source>
</evidence>
<evidence type="ECO:0000256" key="2">
    <source>
        <dbReference type="ARBA" id="ARBA00022553"/>
    </source>
</evidence>
<dbReference type="InterPro" id="IPR049551">
    <property type="entry name" value="PKS_DH_C"/>
</dbReference>
<dbReference type="EMBL" id="CP012673">
    <property type="protein sequence ID" value="AUX44987.1"/>
    <property type="molecule type" value="Genomic_DNA"/>
</dbReference>
<dbReference type="Pfam" id="PF22953">
    <property type="entry name" value="SpnB_Rossmann"/>
    <property type="match status" value="3"/>
</dbReference>
<evidence type="ECO:0000256" key="4">
    <source>
        <dbReference type="ARBA" id="ARBA00054155"/>
    </source>
</evidence>
<dbReference type="InterPro" id="IPR013968">
    <property type="entry name" value="PKS_KR"/>
</dbReference>
<dbReference type="Gene3D" id="1.10.1200.10">
    <property type="entry name" value="ACP-like"/>
    <property type="match status" value="5"/>
</dbReference>
<comment type="function">
    <text evidence="4">Involved in production of the polyketide antibiotic thailandamide.</text>
</comment>
<dbReference type="SUPFAM" id="SSF55048">
    <property type="entry name" value="Probable ACP-binding domain of malonyl-CoA ACP transacylase"/>
    <property type="match status" value="5"/>
</dbReference>
<feature type="domain" description="Ketosynthase family 3 (KS3)" evidence="8">
    <location>
        <begin position="5606"/>
        <end position="6032"/>
    </location>
</feature>
<dbReference type="InterPro" id="IPR032821">
    <property type="entry name" value="PKS_assoc"/>
</dbReference>
<feature type="domain" description="PKS/mFAS DH" evidence="9">
    <location>
        <begin position="3011"/>
        <end position="3284"/>
    </location>
</feature>
<accession>A0A2L0F097</accession>
<feature type="region of interest" description="C-terminal hotdog fold" evidence="5">
    <location>
        <begin position="6638"/>
        <end position="6778"/>
    </location>
</feature>
<keyword evidence="1" id="KW-0596">Phosphopantetheine</keyword>
<dbReference type="GO" id="GO:0004315">
    <property type="term" value="F:3-oxoacyl-[acyl-carrier-protein] synthase activity"/>
    <property type="evidence" value="ECO:0007669"/>
    <property type="project" value="InterPro"/>
</dbReference>
<dbReference type="SMART" id="SM00822">
    <property type="entry name" value="PKS_KR"/>
    <property type="match status" value="4"/>
</dbReference>
<dbReference type="Pfam" id="PF16197">
    <property type="entry name" value="KAsynt_C_assoc"/>
    <property type="match status" value="3"/>
</dbReference>
<dbReference type="InterPro" id="IPR014031">
    <property type="entry name" value="Ketoacyl_synth_C"/>
</dbReference>
<name>A0A2L0F097_SORCE</name>
<reference evidence="10 11" key="1">
    <citation type="submission" date="2015-09" db="EMBL/GenBank/DDBJ databases">
        <title>Sorangium comparison.</title>
        <authorList>
            <person name="Zaburannyi N."/>
            <person name="Bunk B."/>
            <person name="Overmann J."/>
            <person name="Mueller R."/>
        </authorList>
    </citation>
    <scope>NUCLEOTIDE SEQUENCE [LARGE SCALE GENOMIC DNA]</scope>
    <source>
        <strain evidence="10 11">So ce26</strain>
    </source>
</reference>
<dbReference type="GO" id="GO:0031177">
    <property type="term" value="F:phosphopantetheine binding"/>
    <property type="evidence" value="ECO:0007669"/>
    <property type="project" value="InterPro"/>
</dbReference>
<dbReference type="InterPro" id="IPR016035">
    <property type="entry name" value="Acyl_Trfase/lysoPLipase"/>
</dbReference>
<dbReference type="CDD" id="cd08956">
    <property type="entry name" value="KR_3_FAS_SDR_x"/>
    <property type="match status" value="3"/>
</dbReference>
<dbReference type="InterPro" id="IPR042104">
    <property type="entry name" value="PKS_dehydratase_sf"/>
</dbReference>
<feature type="domain" description="Carrier" evidence="7">
    <location>
        <begin position="2015"/>
        <end position="2093"/>
    </location>
</feature>
<feature type="region of interest" description="C-terminal hotdog fold" evidence="5">
    <location>
        <begin position="4893"/>
        <end position="5030"/>
    </location>
</feature>
<dbReference type="SUPFAM" id="SSF53901">
    <property type="entry name" value="Thiolase-like"/>
    <property type="match status" value="4"/>
</dbReference>
<dbReference type="InterPro" id="IPR020841">
    <property type="entry name" value="PKS_Beta-ketoAc_synthase_dom"/>
</dbReference>
<dbReference type="SUPFAM" id="SSF47336">
    <property type="entry name" value="ACP-like"/>
    <property type="match status" value="5"/>
</dbReference>
<dbReference type="Gene3D" id="3.40.366.10">
    <property type="entry name" value="Malonyl-Coenzyme A Acyl Carrier Protein, domain 2"/>
    <property type="match status" value="5"/>
</dbReference>
<dbReference type="InterPro" id="IPR050091">
    <property type="entry name" value="PKS_NRPS_Biosynth_Enz"/>
</dbReference>
<feature type="region of interest" description="C-terminal hotdog fold" evidence="5">
    <location>
        <begin position="3147"/>
        <end position="3284"/>
    </location>
</feature>
<dbReference type="InterPro" id="IPR020807">
    <property type="entry name" value="PKS_DH"/>
</dbReference>
<evidence type="ECO:0000259" key="7">
    <source>
        <dbReference type="PROSITE" id="PS50075"/>
    </source>
</evidence>
<organism evidence="10 11">
    <name type="scientific">Sorangium cellulosum</name>
    <name type="common">Polyangium cellulosum</name>
    <dbReference type="NCBI Taxonomy" id="56"/>
    <lineage>
        <taxon>Bacteria</taxon>
        <taxon>Pseudomonadati</taxon>
        <taxon>Myxococcota</taxon>
        <taxon>Polyangia</taxon>
        <taxon>Polyangiales</taxon>
        <taxon>Polyangiaceae</taxon>
        <taxon>Sorangium</taxon>
    </lineage>
</organism>
<evidence type="ECO:0000313" key="10">
    <source>
        <dbReference type="EMBL" id="AUX44987.1"/>
    </source>
</evidence>
<dbReference type="GO" id="GO:0006633">
    <property type="term" value="P:fatty acid biosynthetic process"/>
    <property type="evidence" value="ECO:0007669"/>
    <property type="project" value="InterPro"/>
</dbReference>
<dbReference type="FunFam" id="3.40.366.10:FF:000002">
    <property type="entry name" value="Probable polyketide synthase 2"/>
    <property type="match status" value="4"/>
</dbReference>
<gene>
    <name evidence="10" type="ORF">SOCE26_064570</name>
</gene>
<dbReference type="InterPro" id="IPR036291">
    <property type="entry name" value="NAD(P)-bd_dom_sf"/>
</dbReference>
<evidence type="ECO:0000256" key="6">
    <source>
        <dbReference type="SAM" id="MobiDB-lite"/>
    </source>
</evidence>
<feature type="domain" description="Carrier" evidence="7">
    <location>
        <begin position="7269"/>
        <end position="7344"/>
    </location>
</feature>
<keyword evidence="3" id="KW-0808">Transferase</keyword>
<dbReference type="InterPro" id="IPR009081">
    <property type="entry name" value="PP-bd_ACP"/>
</dbReference>
<dbReference type="FunFam" id="1.10.1200.10:FF:000007">
    <property type="entry name" value="Probable polyketide synthase pks17"/>
    <property type="match status" value="3"/>
</dbReference>
<feature type="region of interest" description="N-terminal hotdog fold" evidence="5">
    <location>
        <begin position="3011"/>
        <end position="3135"/>
    </location>
</feature>
<dbReference type="InterPro" id="IPR049900">
    <property type="entry name" value="PKS_mFAS_DH"/>
</dbReference>
<evidence type="ECO:0000259" key="8">
    <source>
        <dbReference type="PROSITE" id="PS52004"/>
    </source>
</evidence>
<feature type="active site" description="Proton donor; for dehydratase activity" evidence="5">
    <location>
        <position position="3208"/>
    </location>
</feature>
<proteinExistence type="predicted"/>
<dbReference type="InterPro" id="IPR016039">
    <property type="entry name" value="Thiolase-like"/>
</dbReference>
<feature type="domain" description="Ketosynthase family 3 (KS3)" evidence="8">
    <location>
        <begin position="106"/>
        <end position="532"/>
    </location>
</feature>
<dbReference type="SUPFAM" id="SSF52151">
    <property type="entry name" value="FabD/lysophospholipase-like"/>
    <property type="match status" value="5"/>
</dbReference>
<evidence type="ECO:0000256" key="1">
    <source>
        <dbReference type="ARBA" id="ARBA00022450"/>
    </source>
</evidence>
<dbReference type="Pfam" id="PF08659">
    <property type="entry name" value="KR"/>
    <property type="match status" value="4"/>
</dbReference>
<feature type="active site" description="Proton donor; for dehydratase activity" evidence="5">
    <location>
        <position position="4954"/>
    </location>
</feature>
<dbReference type="PROSITE" id="PS52019">
    <property type="entry name" value="PKS_MFAS_DH"/>
    <property type="match status" value="3"/>
</dbReference>
<dbReference type="Pfam" id="PF22621">
    <property type="entry name" value="CurL-like_PKS_C"/>
    <property type="match status" value="2"/>
</dbReference>